<comment type="caution">
    <text evidence="11">The sequence shown here is derived from an EMBL/GenBank/DDBJ whole genome shotgun (WGS) entry which is preliminary data.</text>
</comment>
<dbReference type="InterPro" id="IPR009357">
    <property type="entry name" value="Riboflavin_transptr"/>
</dbReference>
<comment type="function">
    <text evidence="9">Plasma membrane transporter mediating the uptake by cells of the water soluble vitamin B2/riboflavin that plays a key role in biochemical oxidation-reduction reactions of the carbohydrate, lipid, and amino acid metabolism.</text>
</comment>
<accession>A0A8S1HYQ9</accession>
<keyword evidence="4 9" id="KW-0813">Transport</keyword>
<dbReference type="EMBL" id="CAJGYM010000402">
    <property type="protein sequence ID" value="CAD6200372.1"/>
    <property type="molecule type" value="Genomic_DNA"/>
</dbReference>
<evidence type="ECO:0000256" key="10">
    <source>
        <dbReference type="SAM" id="MobiDB-lite"/>
    </source>
</evidence>
<evidence type="ECO:0000313" key="12">
    <source>
        <dbReference type="Proteomes" id="UP000835052"/>
    </source>
</evidence>
<dbReference type="Pfam" id="PF06237">
    <property type="entry name" value="SLC52_ribofla_tr"/>
    <property type="match status" value="1"/>
</dbReference>
<comment type="subcellular location">
    <subcellularLocation>
        <location evidence="2 9">Cell membrane</location>
        <topology evidence="2 9">Multi-pass membrane protein</topology>
    </subcellularLocation>
</comment>
<dbReference type="GO" id="GO:0005886">
    <property type="term" value="C:plasma membrane"/>
    <property type="evidence" value="ECO:0007669"/>
    <property type="project" value="UniProtKB-SubCell"/>
</dbReference>
<dbReference type="OrthoDB" id="9995836at2759"/>
<feature type="compositionally biased region" description="Low complexity" evidence="10">
    <location>
        <begin position="10"/>
        <end position="24"/>
    </location>
</feature>
<dbReference type="AlphaFoldDB" id="A0A8S1HYQ9"/>
<keyword evidence="8" id="KW-0472">Membrane</keyword>
<feature type="compositionally biased region" description="Polar residues" evidence="10">
    <location>
        <begin position="30"/>
        <end position="50"/>
    </location>
</feature>
<proteinExistence type="inferred from homology"/>
<keyword evidence="5 9" id="KW-1003">Cell membrane</keyword>
<evidence type="ECO:0000313" key="11">
    <source>
        <dbReference type="EMBL" id="CAD6200372.1"/>
    </source>
</evidence>
<evidence type="ECO:0000256" key="2">
    <source>
        <dbReference type="ARBA" id="ARBA00004651"/>
    </source>
</evidence>
<evidence type="ECO:0000256" key="5">
    <source>
        <dbReference type="ARBA" id="ARBA00022475"/>
    </source>
</evidence>
<evidence type="ECO:0000256" key="3">
    <source>
        <dbReference type="ARBA" id="ARBA00006366"/>
    </source>
</evidence>
<gene>
    <name evidence="11" type="ORF">CAUJ_LOCUS16267</name>
</gene>
<comment type="similarity">
    <text evidence="3 9">Belongs to the riboflavin transporter family.</text>
</comment>
<keyword evidence="12" id="KW-1185">Reference proteome</keyword>
<organism evidence="11 12">
    <name type="scientific">Caenorhabditis auriculariae</name>
    <dbReference type="NCBI Taxonomy" id="2777116"/>
    <lineage>
        <taxon>Eukaryota</taxon>
        <taxon>Metazoa</taxon>
        <taxon>Ecdysozoa</taxon>
        <taxon>Nematoda</taxon>
        <taxon>Chromadorea</taxon>
        <taxon>Rhabditida</taxon>
        <taxon>Rhabditina</taxon>
        <taxon>Rhabditomorpha</taxon>
        <taxon>Rhabditoidea</taxon>
        <taxon>Rhabditidae</taxon>
        <taxon>Peloderinae</taxon>
        <taxon>Caenorhabditis</taxon>
    </lineage>
</organism>
<evidence type="ECO:0000256" key="4">
    <source>
        <dbReference type="ARBA" id="ARBA00022448"/>
    </source>
</evidence>
<evidence type="ECO:0000256" key="6">
    <source>
        <dbReference type="ARBA" id="ARBA00022692"/>
    </source>
</evidence>
<evidence type="ECO:0000256" key="8">
    <source>
        <dbReference type="ARBA" id="ARBA00023136"/>
    </source>
</evidence>
<protein>
    <recommendedName>
        <fullName evidence="9">Riboflavin transporter</fullName>
    </recommendedName>
</protein>
<dbReference type="GO" id="GO:0032217">
    <property type="term" value="F:riboflavin transmembrane transporter activity"/>
    <property type="evidence" value="ECO:0007669"/>
    <property type="project" value="UniProtKB-UniRule"/>
</dbReference>
<reference evidence="11" key="1">
    <citation type="submission" date="2020-10" db="EMBL/GenBank/DDBJ databases">
        <authorList>
            <person name="Kikuchi T."/>
        </authorList>
    </citation>
    <scope>NUCLEOTIDE SEQUENCE</scope>
    <source>
        <strain evidence="11">NKZ352</strain>
    </source>
</reference>
<evidence type="ECO:0000256" key="9">
    <source>
        <dbReference type="RuleBase" id="RU368035"/>
    </source>
</evidence>
<feature type="region of interest" description="Disordered" evidence="10">
    <location>
        <begin position="1"/>
        <end position="50"/>
    </location>
</feature>
<evidence type="ECO:0000256" key="7">
    <source>
        <dbReference type="ARBA" id="ARBA00022989"/>
    </source>
</evidence>
<keyword evidence="7" id="KW-1133">Transmembrane helix</keyword>
<sequence>HSKKVHEGTPLNENLSSNSNRSSPCPSPELNETGSPAVDTITTNAEESKTVESSMITGFEYVFLLFLTALVNAQMNGIIPSIQSYAALPYSQVRMLCEEKKISE</sequence>
<comment type="catalytic activity">
    <reaction evidence="1 9">
        <text>riboflavin(in) = riboflavin(out)</text>
        <dbReference type="Rhea" id="RHEA:35015"/>
        <dbReference type="ChEBI" id="CHEBI:57986"/>
    </reaction>
</comment>
<keyword evidence="6" id="KW-0812">Transmembrane</keyword>
<name>A0A8S1HYQ9_9PELO</name>
<dbReference type="Proteomes" id="UP000835052">
    <property type="component" value="Unassembled WGS sequence"/>
</dbReference>
<evidence type="ECO:0000256" key="1">
    <source>
        <dbReference type="ARBA" id="ARBA00000215"/>
    </source>
</evidence>
<feature type="non-terminal residue" evidence="11">
    <location>
        <position position="1"/>
    </location>
</feature>